<dbReference type="CDD" id="cd01347">
    <property type="entry name" value="ligand_gated_channel"/>
    <property type="match status" value="1"/>
</dbReference>
<evidence type="ECO:0000256" key="2">
    <source>
        <dbReference type="ARBA" id="ARBA00009810"/>
    </source>
</evidence>
<evidence type="ECO:0000256" key="6">
    <source>
        <dbReference type="ARBA" id="ARBA00022692"/>
    </source>
</evidence>
<reference evidence="18 19" key="1">
    <citation type="submission" date="2018-12" db="EMBL/GenBank/DDBJ databases">
        <title>The whole draft genome of Aquabacterium sp. SJQ9.</title>
        <authorList>
            <person name="Sun L."/>
            <person name="Gao X."/>
            <person name="Chen W."/>
            <person name="Huang K."/>
        </authorList>
    </citation>
    <scope>NUCLEOTIDE SEQUENCE [LARGE SCALE GENOMIC DNA]</scope>
    <source>
        <strain evidence="18 19">SJQ9</strain>
    </source>
</reference>
<dbReference type="Gene3D" id="2.170.130.10">
    <property type="entry name" value="TonB-dependent receptor, plug domain"/>
    <property type="match status" value="1"/>
</dbReference>
<dbReference type="Pfam" id="PF07715">
    <property type="entry name" value="Plug"/>
    <property type="match status" value="1"/>
</dbReference>
<evidence type="ECO:0000313" key="19">
    <source>
        <dbReference type="Proteomes" id="UP000269265"/>
    </source>
</evidence>
<gene>
    <name evidence="18" type="ORF">EIP75_08195</name>
</gene>
<feature type="domain" description="TonB-dependent receptor-like beta-barrel" evidence="16">
    <location>
        <begin position="241"/>
        <end position="665"/>
    </location>
</feature>
<dbReference type="PANTHER" id="PTHR32552:SF81">
    <property type="entry name" value="TONB-DEPENDENT OUTER MEMBRANE RECEPTOR"/>
    <property type="match status" value="1"/>
</dbReference>
<evidence type="ECO:0000256" key="8">
    <source>
        <dbReference type="ARBA" id="ARBA00023065"/>
    </source>
</evidence>
<dbReference type="InterPro" id="IPR000531">
    <property type="entry name" value="Beta-barrel_TonB"/>
</dbReference>
<keyword evidence="5" id="KW-0410">Iron transport</keyword>
<dbReference type="GO" id="GO:0009279">
    <property type="term" value="C:cell outer membrane"/>
    <property type="evidence" value="ECO:0007669"/>
    <property type="project" value="UniProtKB-SubCell"/>
</dbReference>
<dbReference type="SUPFAM" id="SSF56935">
    <property type="entry name" value="Porins"/>
    <property type="match status" value="1"/>
</dbReference>
<evidence type="ECO:0000256" key="11">
    <source>
        <dbReference type="ARBA" id="ARBA00023170"/>
    </source>
</evidence>
<dbReference type="OrthoDB" id="7176844at2"/>
<evidence type="ECO:0000256" key="10">
    <source>
        <dbReference type="ARBA" id="ARBA00023136"/>
    </source>
</evidence>
<dbReference type="InterPro" id="IPR037066">
    <property type="entry name" value="Plug_dom_sf"/>
</dbReference>
<keyword evidence="15" id="KW-0732">Signal</keyword>
<dbReference type="InterPro" id="IPR012910">
    <property type="entry name" value="Plug_dom"/>
</dbReference>
<comment type="similarity">
    <text evidence="2 13 14">Belongs to the TonB-dependent receptor family.</text>
</comment>
<feature type="domain" description="TonB-dependent receptor plug" evidence="17">
    <location>
        <begin position="74"/>
        <end position="184"/>
    </location>
</feature>
<keyword evidence="11 18" id="KW-0675">Receptor</keyword>
<evidence type="ECO:0000256" key="4">
    <source>
        <dbReference type="ARBA" id="ARBA00022452"/>
    </source>
</evidence>
<feature type="chain" id="PRO_5018596016" evidence="15">
    <location>
        <begin position="27"/>
        <end position="704"/>
    </location>
</feature>
<keyword evidence="12 13" id="KW-0998">Cell outer membrane</keyword>
<dbReference type="InterPro" id="IPR039426">
    <property type="entry name" value="TonB-dep_rcpt-like"/>
</dbReference>
<sequence length="704" mass="76228">MSSPSRPQWAVWPLCVAACSVAPVWAQSVATPVAAAASQAGPANALPTVRVSAHRDPDKSTLTQPDVRTARDRIQRTPGGAAVVDADDYAEGRVSTLSDALGMATGVFVQPRFGAEESRISIRGSGLQRTAHGRGLKLMQDGVPLNLADGSFDFQAVEALTARYVEVWRGANALQYGSSTLGGAVNFVSPNGYNADKARVRLEGGSHGYARALVSAGTVLGAVDLYVSSSLFQQDGFRDHARQDTRRNFANLGWQLGDKLETRFYLGSVSSDSELPGSLTKAQMRANPRQANAAAVSGDQHRDIDWTRLSNKTVYRPDAQQQLEFFVYASDKKLHHPIPFVLDQRNRDQGLELRYVNEAPLFDHANRFVVGLSASQGRTSEDRYANVGGASGARTDASTQTSRNTELYAENQWRVLPSLGLVAGLQAVQSSRKLVDRYVPAGQASNSFTLDYDGFSPKLGVLYDLRPGVQLFANLSRGYEPPTFSELAGGTYPLPNPAQRATTLELGSRGRLGPQLQWDVALYEARLENELLQTSLNGGGADTTVAVPHTVHRGLELGLAGQAARGAIGQVEWKLNALWNDFRFRDDPTYGRRQLPGIPSVFARAQLGYRFNRGHTLVALTAEHAGRYAVDFADTLHADAYTVWGLKASGDLREGLSWFVEGRNLGDKTYASATGVVRVATPASAQFLPGDGRAVYAGLDWRFN</sequence>
<keyword evidence="7" id="KW-0408">Iron</keyword>
<evidence type="ECO:0000256" key="13">
    <source>
        <dbReference type="PROSITE-ProRule" id="PRU01360"/>
    </source>
</evidence>
<dbReference type="Pfam" id="PF00593">
    <property type="entry name" value="TonB_dep_Rec_b-barrel"/>
    <property type="match status" value="1"/>
</dbReference>
<dbReference type="Gene3D" id="2.40.170.20">
    <property type="entry name" value="TonB-dependent receptor, beta-barrel domain"/>
    <property type="match status" value="1"/>
</dbReference>
<keyword evidence="19" id="KW-1185">Reference proteome</keyword>
<comment type="caution">
    <text evidence="18">The sequence shown here is derived from an EMBL/GenBank/DDBJ whole genome shotgun (WGS) entry which is preliminary data.</text>
</comment>
<dbReference type="RefSeq" id="WP_125242759.1">
    <property type="nucleotide sequence ID" value="NZ_RSED01000005.1"/>
</dbReference>
<keyword evidence="4 13" id="KW-1134">Transmembrane beta strand</keyword>
<keyword evidence="3 13" id="KW-0813">Transport</keyword>
<keyword evidence="9 14" id="KW-0798">TonB box</keyword>
<dbReference type="AlphaFoldDB" id="A0A3R8S8R7"/>
<evidence type="ECO:0000259" key="16">
    <source>
        <dbReference type="Pfam" id="PF00593"/>
    </source>
</evidence>
<evidence type="ECO:0000256" key="12">
    <source>
        <dbReference type="ARBA" id="ARBA00023237"/>
    </source>
</evidence>
<organism evidence="18 19">
    <name type="scientific">Aquabacterium soli</name>
    <dbReference type="NCBI Taxonomy" id="2493092"/>
    <lineage>
        <taxon>Bacteria</taxon>
        <taxon>Pseudomonadati</taxon>
        <taxon>Pseudomonadota</taxon>
        <taxon>Betaproteobacteria</taxon>
        <taxon>Burkholderiales</taxon>
        <taxon>Aquabacterium</taxon>
    </lineage>
</organism>
<dbReference type="EMBL" id="RSED01000005">
    <property type="protein sequence ID" value="RRS04941.1"/>
    <property type="molecule type" value="Genomic_DNA"/>
</dbReference>
<keyword evidence="8" id="KW-0406">Ion transport</keyword>
<protein>
    <submittedName>
        <fullName evidence="18">TonB-dependent receptor</fullName>
    </submittedName>
</protein>
<accession>A0A3R8S8R7</accession>
<dbReference type="InterPro" id="IPR036942">
    <property type="entry name" value="Beta-barrel_TonB_sf"/>
</dbReference>
<evidence type="ECO:0000256" key="5">
    <source>
        <dbReference type="ARBA" id="ARBA00022496"/>
    </source>
</evidence>
<dbReference type="GO" id="GO:0006826">
    <property type="term" value="P:iron ion transport"/>
    <property type="evidence" value="ECO:0007669"/>
    <property type="project" value="UniProtKB-KW"/>
</dbReference>
<evidence type="ECO:0000313" key="18">
    <source>
        <dbReference type="EMBL" id="RRS04941.1"/>
    </source>
</evidence>
<evidence type="ECO:0000256" key="3">
    <source>
        <dbReference type="ARBA" id="ARBA00022448"/>
    </source>
</evidence>
<evidence type="ECO:0000259" key="17">
    <source>
        <dbReference type="Pfam" id="PF07715"/>
    </source>
</evidence>
<dbReference type="PANTHER" id="PTHR32552">
    <property type="entry name" value="FERRICHROME IRON RECEPTOR-RELATED"/>
    <property type="match status" value="1"/>
</dbReference>
<feature type="signal peptide" evidence="15">
    <location>
        <begin position="1"/>
        <end position="26"/>
    </location>
</feature>
<dbReference type="PROSITE" id="PS52016">
    <property type="entry name" value="TONB_DEPENDENT_REC_3"/>
    <property type="match status" value="1"/>
</dbReference>
<proteinExistence type="inferred from homology"/>
<evidence type="ECO:0000256" key="9">
    <source>
        <dbReference type="ARBA" id="ARBA00023077"/>
    </source>
</evidence>
<dbReference type="Proteomes" id="UP000269265">
    <property type="component" value="Unassembled WGS sequence"/>
</dbReference>
<keyword evidence="10 13" id="KW-0472">Membrane</keyword>
<evidence type="ECO:0000256" key="14">
    <source>
        <dbReference type="RuleBase" id="RU003357"/>
    </source>
</evidence>
<evidence type="ECO:0000256" key="7">
    <source>
        <dbReference type="ARBA" id="ARBA00023004"/>
    </source>
</evidence>
<keyword evidence="6 13" id="KW-0812">Transmembrane</keyword>
<name>A0A3R8S8R7_9BURK</name>
<evidence type="ECO:0000256" key="15">
    <source>
        <dbReference type="SAM" id="SignalP"/>
    </source>
</evidence>
<evidence type="ECO:0000256" key="1">
    <source>
        <dbReference type="ARBA" id="ARBA00004571"/>
    </source>
</evidence>
<comment type="subcellular location">
    <subcellularLocation>
        <location evidence="1 13">Cell outer membrane</location>
        <topology evidence="1 13">Multi-pass membrane protein</topology>
    </subcellularLocation>
</comment>